<reference evidence="2 3" key="1">
    <citation type="submission" date="2014-04" db="EMBL/GenBank/DDBJ databases">
        <authorList>
            <consortium name="DOE Joint Genome Institute"/>
            <person name="Kuo A."/>
            <person name="Girlanda M."/>
            <person name="Perotto S."/>
            <person name="Kohler A."/>
            <person name="Nagy L.G."/>
            <person name="Floudas D."/>
            <person name="Copeland A."/>
            <person name="Barry K.W."/>
            <person name="Cichocki N."/>
            <person name="Veneault-Fourrey C."/>
            <person name="LaButti K."/>
            <person name="Lindquist E.A."/>
            <person name="Lipzen A."/>
            <person name="Lundell T."/>
            <person name="Morin E."/>
            <person name="Murat C."/>
            <person name="Sun H."/>
            <person name="Tunlid A."/>
            <person name="Henrissat B."/>
            <person name="Grigoriev I.V."/>
            <person name="Hibbett D.S."/>
            <person name="Martin F."/>
            <person name="Nordberg H.P."/>
            <person name="Cantor M.N."/>
            <person name="Hua S.X."/>
        </authorList>
    </citation>
    <scope>NUCLEOTIDE SEQUENCE [LARGE SCALE GENOMIC DNA]</scope>
    <source>
        <strain evidence="2 3">MUT 4182</strain>
    </source>
</reference>
<dbReference type="PANTHER" id="PTHR35871">
    <property type="entry name" value="EXPRESSED PROTEIN"/>
    <property type="match status" value="1"/>
</dbReference>
<dbReference type="HOGENOM" id="CLU_1541237_0_0_1"/>
<dbReference type="EMBL" id="KN822982">
    <property type="protein sequence ID" value="KIO29457.1"/>
    <property type="molecule type" value="Genomic_DNA"/>
</dbReference>
<dbReference type="GO" id="GO:0003676">
    <property type="term" value="F:nucleic acid binding"/>
    <property type="evidence" value="ECO:0007669"/>
    <property type="project" value="InterPro"/>
</dbReference>
<dbReference type="PANTHER" id="PTHR35871:SF1">
    <property type="entry name" value="CXC1-LIKE CYSTEINE CLUSTER ASSOCIATED WITH KDZ TRANSPOSASES DOMAIN-CONTAINING PROTEIN"/>
    <property type="match status" value="1"/>
</dbReference>
<reference evidence="3" key="2">
    <citation type="submission" date="2015-01" db="EMBL/GenBank/DDBJ databases">
        <title>Evolutionary Origins and Diversification of the Mycorrhizal Mutualists.</title>
        <authorList>
            <consortium name="DOE Joint Genome Institute"/>
            <consortium name="Mycorrhizal Genomics Consortium"/>
            <person name="Kohler A."/>
            <person name="Kuo A."/>
            <person name="Nagy L.G."/>
            <person name="Floudas D."/>
            <person name="Copeland A."/>
            <person name="Barry K.W."/>
            <person name="Cichocki N."/>
            <person name="Veneault-Fourrey C."/>
            <person name="LaButti K."/>
            <person name="Lindquist E.A."/>
            <person name="Lipzen A."/>
            <person name="Lundell T."/>
            <person name="Morin E."/>
            <person name="Murat C."/>
            <person name="Riley R."/>
            <person name="Ohm R."/>
            <person name="Sun H."/>
            <person name="Tunlid A."/>
            <person name="Henrissat B."/>
            <person name="Grigoriev I.V."/>
            <person name="Hibbett D.S."/>
            <person name="Martin F."/>
        </authorList>
    </citation>
    <scope>NUCLEOTIDE SEQUENCE [LARGE SCALE GENOMIC DNA]</scope>
    <source>
        <strain evidence="3">MUT 4182</strain>
    </source>
</reference>
<evidence type="ECO:0000313" key="3">
    <source>
        <dbReference type="Proteomes" id="UP000054248"/>
    </source>
</evidence>
<feature type="compositionally biased region" description="Acidic residues" evidence="1">
    <location>
        <begin position="66"/>
        <end position="75"/>
    </location>
</feature>
<dbReference type="AlphaFoldDB" id="A0A0C3M716"/>
<protein>
    <submittedName>
        <fullName evidence="2">Uncharacterized protein</fullName>
    </submittedName>
</protein>
<proteinExistence type="predicted"/>
<evidence type="ECO:0000256" key="1">
    <source>
        <dbReference type="SAM" id="MobiDB-lite"/>
    </source>
</evidence>
<sequence>MPLSKKRKAALKREYSKRRLKGWTADFNRDNHGDTDYIPNSDSDDCDCAADDGDSSPAVTTPLELSESEDEDADEDLPKFHCELNPIEMYWGFAKHKFRDQCDGTFPQAKTLVPECLDACPLVTIRRFFRRSWRYADAYRNGLTGKMADFAVKKYTSHRRIGARIMMELDMITR</sequence>
<organism evidence="2 3">
    <name type="scientific">Tulasnella calospora MUT 4182</name>
    <dbReference type="NCBI Taxonomy" id="1051891"/>
    <lineage>
        <taxon>Eukaryota</taxon>
        <taxon>Fungi</taxon>
        <taxon>Dikarya</taxon>
        <taxon>Basidiomycota</taxon>
        <taxon>Agaricomycotina</taxon>
        <taxon>Agaricomycetes</taxon>
        <taxon>Cantharellales</taxon>
        <taxon>Tulasnellaceae</taxon>
        <taxon>Tulasnella</taxon>
    </lineage>
</organism>
<feature type="compositionally biased region" description="Acidic residues" evidence="1">
    <location>
        <begin position="42"/>
        <end position="54"/>
    </location>
</feature>
<dbReference type="Gene3D" id="3.30.420.10">
    <property type="entry name" value="Ribonuclease H-like superfamily/Ribonuclease H"/>
    <property type="match status" value="1"/>
</dbReference>
<keyword evidence="3" id="KW-1185">Reference proteome</keyword>
<dbReference type="Proteomes" id="UP000054248">
    <property type="component" value="Unassembled WGS sequence"/>
</dbReference>
<gene>
    <name evidence="2" type="ORF">M407DRAFT_21355</name>
</gene>
<accession>A0A0C3M716</accession>
<dbReference type="InterPro" id="IPR036397">
    <property type="entry name" value="RNaseH_sf"/>
</dbReference>
<feature type="region of interest" description="Disordered" evidence="1">
    <location>
        <begin position="25"/>
        <end position="75"/>
    </location>
</feature>
<evidence type="ECO:0000313" key="2">
    <source>
        <dbReference type="EMBL" id="KIO29457.1"/>
    </source>
</evidence>
<dbReference type="OrthoDB" id="2416294at2759"/>
<name>A0A0C3M716_9AGAM</name>